<organism evidence="3 4">
    <name type="scientific">Pseudoalteromonas rubra</name>
    <dbReference type="NCBI Taxonomy" id="43658"/>
    <lineage>
        <taxon>Bacteria</taxon>
        <taxon>Pseudomonadati</taxon>
        <taxon>Pseudomonadota</taxon>
        <taxon>Gammaproteobacteria</taxon>
        <taxon>Alteromonadales</taxon>
        <taxon>Pseudoalteromonadaceae</taxon>
        <taxon>Pseudoalteromonas</taxon>
    </lineage>
</organism>
<dbReference type="InterPro" id="IPR028250">
    <property type="entry name" value="DsbDN"/>
</dbReference>
<evidence type="ECO:0000259" key="2">
    <source>
        <dbReference type="Pfam" id="PF11412"/>
    </source>
</evidence>
<dbReference type="PANTHER" id="PTHR32234:SF0">
    <property type="entry name" value="THIOL:DISULFIDE INTERCHANGE PROTEIN DSBD"/>
    <property type="match status" value="1"/>
</dbReference>
<dbReference type="GO" id="GO:0015035">
    <property type="term" value="F:protein-disulfide reductase activity"/>
    <property type="evidence" value="ECO:0007669"/>
    <property type="project" value="TreeGrafter"/>
</dbReference>
<dbReference type="InterPro" id="IPR036929">
    <property type="entry name" value="DsbDN_sf"/>
</dbReference>
<evidence type="ECO:0000313" key="4">
    <source>
        <dbReference type="Proteomes" id="UP000069015"/>
    </source>
</evidence>
<dbReference type="RefSeq" id="WP_058798968.1">
    <property type="nucleotide sequence ID" value="NZ_CP013613.1"/>
</dbReference>
<feature type="signal peptide" evidence="1">
    <location>
        <begin position="1"/>
        <end position="38"/>
    </location>
</feature>
<gene>
    <name evidence="3" type="ORF">AT705_24535</name>
</gene>
<accession>A0A0U3HT73</accession>
<dbReference type="GO" id="GO:0045454">
    <property type="term" value="P:cell redox homeostasis"/>
    <property type="evidence" value="ECO:0007669"/>
    <property type="project" value="TreeGrafter"/>
</dbReference>
<dbReference type="Proteomes" id="UP000069015">
    <property type="component" value="Plasmid pMBL6842"/>
</dbReference>
<geneLocation type="plasmid" evidence="3 4">
    <name>pMBL6842</name>
</geneLocation>
<dbReference type="PANTHER" id="PTHR32234">
    <property type="entry name" value="THIOL:DISULFIDE INTERCHANGE PROTEIN DSBD"/>
    <property type="match status" value="1"/>
</dbReference>
<evidence type="ECO:0000313" key="3">
    <source>
        <dbReference type="EMBL" id="ALU46133.1"/>
    </source>
</evidence>
<proteinExistence type="predicted"/>
<dbReference type="EMBL" id="CP013613">
    <property type="protein sequence ID" value="ALU46133.1"/>
    <property type="molecule type" value="Genomic_DNA"/>
</dbReference>
<keyword evidence="1" id="KW-0732">Signal</keyword>
<sequence length="164" mass="18681">MLFTLSWRNTLIDGVTQAMAKLPPLMSALLLLSHCALANTDKQPARQLADEQALSLAQPEFLPPEQAFFLSYRYAQGTLILDWELADGHYLYKQYFNISEPDNAPAFRFLQPGEPHQDGQLIYRDRITIAVQLSDLKSRQLTLTYRGCTDTGKCYPVVMRQIDI</sequence>
<feature type="chain" id="PRO_5006839552" description="Thiol:disulfide interchange protein DsbD N-terminal domain-containing protein" evidence="1">
    <location>
        <begin position="39"/>
        <end position="164"/>
    </location>
</feature>
<feature type="domain" description="Thiol:disulfide interchange protein DsbD N-terminal" evidence="2">
    <location>
        <begin position="58"/>
        <end position="162"/>
    </location>
</feature>
<name>A0A0U3HT73_9GAMM</name>
<keyword evidence="3" id="KW-0614">Plasmid</keyword>
<dbReference type="KEGG" id="prr:AT705_24535"/>
<evidence type="ECO:0000256" key="1">
    <source>
        <dbReference type="SAM" id="SignalP"/>
    </source>
</evidence>
<dbReference type="SUPFAM" id="SSF74863">
    <property type="entry name" value="Thiol:disulfide interchange protein DsbD, N-terminal domain (DsbD-alpha)"/>
    <property type="match status" value="1"/>
</dbReference>
<dbReference type="Pfam" id="PF11412">
    <property type="entry name" value="DsbD_N"/>
    <property type="match status" value="1"/>
</dbReference>
<dbReference type="AlphaFoldDB" id="A0A0U3HT73"/>
<reference evidence="3 4" key="1">
    <citation type="submission" date="2015-12" db="EMBL/GenBank/DDBJ databases">
        <title>Complete genome sequence of Pseudoalteromonas rubra SCSIO 6842, harboring a conjugative plasmid.</title>
        <authorList>
            <person name="Li B."/>
            <person name="Wang X."/>
        </authorList>
    </citation>
    <scope>NUCLEOTIDE SEQUENCE [LARGE SCALE GENOMIC DNA]</scope>
    <source>
        <strain evidence="3 4">SCSIO 6842</strain>
        <plasmid evidence="4">Plasmid pMBL6842</plasmid>
    </source>
</reference>
<dbReference type="Gene3D" id="2.60.40.1250">
    <property type="entry name" value="Thiol:disulfide interchange protein DsbD, N-terminal domain"/>
    <property type="match status" value="1"/>
</dbReference>
<protein>
    <recommendedName>
        <fullName evidence="2">Thiol:disulfide interchange protein DsbD N-terminal domain-containing protein</fullName>
    </recommendedName>
</protein>